<proteinExistence type="predicted"/>
<comment type="caution">
    <text evidence="2">The sequence shown here is derived from an EMBL/GenBank/DDBJ whole genome shotgun (WGS) entry which is preliminary data.</text>
</comment>
<dbReference type="AlphaFoldDB" id="A0A5B7HKP7"/>
<evidence type="ECO:0000313" key="3">
    <source>
        <dbReference type="Proteomes" id="UP000324222"/>
    </source>
</evidence>
<sequence length="64" mass="6871">MAPKRLNSDENKESGESASVSEPKHSISGFTGITPREKLRDTFMDGDSSSGDLPPSPHPSPLLF</sequence>
<accession>A0A5B7HKP7</accession>
<keyword evidence="3" id="KW-1185">Reference proteome</keyword>
<feature type="compositionally biased region" description="Pro residues" evidence="1">
    <location>
        <begin position="54"/>
        <end position="64"/>
    </location>
</feature>
<organism evidence="2 3">
    <name type="scientific">Portunus trituberculatus</name>
    <name type="common">Swimming crab</name>
    <name type="synonym">Neptunus trituberculatus</name>
    <dbReference type="NCBI Taxonomy" id="210409"/>
    <lineage>
        <taxon>Eukaryota</taxon>
        <taxon>Metazoa</taxon>
        <taxon>Ecdysozoa</taxon>
        <taxon>Arthropoda</taxon>
        <taxon>Crustacea</taxon>
        <taxon>Multicrustacea</taxon>
        <taxon>Malacostraca</taxon>
        <taxon>Eumalacostraca</taxon>
        <taxon>Eucarida</taxon>
        <taxon>Decapoda</taxon>
        <taxon>Pleocyemata</taxon>
        <taxon>Brachyura</taxon>
        <taxon>Eubrachyura</taxon>
        <taxon>Portunoidea</taxon>
        <taxon>Portunidae</taxon>
        <taxon>Portuninae</taxon>
        <taxon>Portunus</taxon>
    </lineage>
</organism>
<name>A0A5B7HKP7_PORTR</name>
<gene>
    <name evidence="2" type="ORF">E2C01_067770</name>
</gene>
<feature type="compositionally biased region" description="Basic and acidic residues" evidence="1">
    <location>
        <begin position="1"/>
        <end position="15"/>
    </location>
</feature>
<evidence type="ECO:0000256" key="1">
    <source>
        <dbReference type="SAM" id="MobiDB-lite"/>
    </source>
</evidence>
<dbReference type="EMBL" id="VSRR010036816">
    <property type="protein sequence ID" value="MPC73441.1"/>
    <property type="molecule type" value="Genomic_DNA"/>
</dbReference>
<dbReference type="Proteomes" id="UP000324222">
    <property type="component" value="Unassembled WGS sequence"/>
</dbReference>
<evidence type="ECO:0000313" key="2">
    <source>
        <dbReference type="EMBL" id="MPC73441.1"/>
    </source>
</evidence>
<protein>
    <submittedName>
        <fullName evidence="2">Uncharacterized protein</fullName>
    </submittedName>
</protein>
<feature type="region of interest" description="Disordered" evidence="1">
    <location>
        <begin position="1"/>
        <end position="64"/>
    </location>
</feature>
<reference evidence="2 3" key="1">
    <citation type="submission" date="2019-05" db="EMBL/GenBank/DDBJ databases">
        <title>Another draft genome of Portunus trituberculatus and its Hox gene families provides insights of decapod evolution.</title>
        <authorList>
            <person name="Jeong J.-H."/>
            <person name="Song I."/>
            <person name="Kim S."/>
            <person name="Choi T."/>
            <person name="Kim D."/>
            <person name="Ryu S."/>
            <person name="Kim W."/>
        </authorList>
    </citation>
    <scope>NUCLEOTIDE SEQUENCE [LARGE SCALE GENOMIC DNA]</scope>
    <source>
        <tissue evidence="2">Muscle</tissue>
    </source>
</reference>